<dbReference type="GO" id="GO:0004519">
    <property type="term" value="F:endonuclease activity"/>
    <property type="evidence" value="ECO:0007669"/>
    <property type="project" value="InterPro"/>
</dbReference>
<feature type="compositionally biased region" description="Basic residues" evidence="1">
    <location>
        <begin position="33"/>
        <end position="43"/>
    </location>
</feature>
<proteinExistence type="predicted"/>
<dbReference type="OrthoDB" id="234808at2"/>
<name>A0A518G4B9_9BACT</name>
<feature type="compositionally biased region" description="Low complexity" evidence="1">
    <location>
        <begin position="7"/>
        <end position="18"/>
    </location>
</feature>
<sequence>MAKKTTKPAPAKRTPPRAAAKRSPGKTAPKVAPAKKAKPKPVAKAKSAAKSNPSKPPAVKPGKPVTIAKPASPDKLSPKAKEKAAYTKHRERAAARARFQSSGQREIGPLPPVADPQRRHDCGEDLQLALETYFPDVFALGWSSQHVEVIDALNQVLRFGGLYALGMPRGSGKTSLCIHCGVLAMLYGWRSYLVLLGAAAEAAYEMMDIVKVQLETNPLLLADFPEICHPIWQLEGIPQRGKGQMVGGEPTLISWSGRKKIVLPTVTHKDGRVTGGTVLQAVGLLGRIRGMLHQRSDGKSLRPDAFLGDDLQTDQSAKKVAQVERRETLLNGAVMGLAGPGKRIAGLSTVTIVQKGDLADRLLDRTLNPHWQGRTFSLVERWPTNTAKWEEYAELREVDLRAGQTLLPRATKLYRDHRKIMDIGAVVPWAQRRLDHELSALQSAQNLRLANPTTFEAEYQNNPQVSNTAIGQVAFPSSDDIVQRANGYARGDIPTGANHIFTAIDVQQDVLYWLQLALADDFTGWIIDYGTYPEQPLGAYWTLGQLQISLRQKTNIPDIQGAWFAGINNLMRDLYARSYVRDDGAEMSIDHTIIDANYGDSKKSVYNVCRQNPNRPIPFHGKGITAKQTPLDMRKKKQGERVGEEWFIPSTKGTKAPRHVISDTNILKTMIARRFLIPQGAGGDWTLFQASVAAHRMFADQASAEYPIETEGRGRKLLEWMLLPGRDNHWGDCLVMAGTLGLMAGCMPNKERYSKSPAAKRTKKSLQQLRAEAQAKRAA</sequence>
<dbReference type="InterPro" id="IPR046454">
    <property type="entry name" value="GpA_endonuclease"/>
</dbReference>
<evidence type="ECO:0000313" key="4">
    <source>
        <dbReference type="Proteomes" id="UP000318017"/>
    </source>
</evidence>
<dbReference type="RefSeq" id="WP_145076397.1">
    <property type="nucleotide sequence ID" value="NZ_CP036298.1"/>
</dbReference>
<reference evidence="3 4" key="1">
    <citation type="submission" date="2019-02" db="EMBL/GenBank/DDBJ databases">
        <title>Deep-cultivation of Planctomycetes and their phenomic and genomic characterization uncovers novel biology.</title>
        <authorList>
            <person name="Wiegand S."/>
            <person name="Jogler M."/>
            <person name="Boedeker C."/>
            <person name="Pinto D."/>
            <person name="Vollmers J."/>
            <person name="Rivas-Marin E."/>
            <person name="Kohn T."/>
            <person name="Peeters S.H."/>
            <person name="Heuer A."/>
            <person name="Rast P."/>
            <person name="Oberbeckmann S."/>
            <person name="Bunk B."/>
            <person name="Jeske O."/>
            <person name="Meyerdierks A."/>
            <person name="Storesund J.E."/>
            <person name="Kallscheuer N."/>
            <person name="Luecker S."/>
            <person name="Lage O.M."/>
            <person name="Pohl T."/>
            <person name="Merkel B.J."/>
            <person name="Hornburger P."/>
            <person name="Mueller R.-W."/>
            <person name="Bruemmer F."/>
            <person name="Labrenz M."/>
            <person name="Spormann A.M."/>
            <person name="Op den Camp H."/>
            <person name="Overmann J."/>
            <person name="Amann R."/>
            <person name="Jetten M.S.M."/>
            <person name="Mascher T."/>
            <person name="Medema M.H."/>
            <person name="Devos D.P."/>
            <person name="Kaster A.-K."/>
            <person name="Ovreas L."/>
            <person name="Rohde M."/>
            <person name="Galperin M.Y."/>
            <person name="Jogler C."/>
        </authorList>
    </citation>
    <scope>NUCLEOTIDE SEQUENCE [LARGE SCALE GENOMIC DNA]</scope>
    <source>
        <strain evidence="3 4">Q31a</strain>
    </source>
</reference>
<accession>A0A518G4B9</accession>
<gene>
    <name evidence="3" type="ORF">Q31a_17420</name>
</gene>
<feature type="region of interest" description="Disordered" evidence="1">
    <location>
        <begin position="752"/>
        <end position="779"/>
    </location>
</feature>
<dbReference type="KEGG" id="ahel:Q31a_17420"/>
<dbReference type="Proteomes" id="UP000318017">
    <property type="component" value="Chromosome"/>
</dbReference>
<evidence type="ECO:0000313" key="3">
    <source>
        <dbReference type="EMBL" id="QDV23444.1"/>
    </source>
</evidence>
<evidence type="ECO:0000259" key="2">
    <source>
        <dbReference type="Pfam" id="PF20454"/>
    </source>
</evidence>
<keyword evidence="4" id="KW-1185">Reference proteome</keyword>
<protein>
    <submittedName>
        <fullName evidence="3">Phage terminase large subunit (GpA)</fullName>
    </submittedName>
</protein>
<evidence type="ECO:0000256" key="1">
    <source>
        <dbReference type="SAM" id="MobiDB-lite"/>
    </source>
</evidence>
<feature type="domain" description="Terminase large subunit GpA endonuclease" evidence="2">
    <location>
        <begin position="477"/>
        <end position="740"/>
    </location>
</feature>
<feature type="region of interest" description="Disordered" evidence="1">
    <location>
        <begin position="96"/>
        <end position="119"/>
    </location>
</feature>
<dbReference type="EMBL" id="CP036298">
    <property type="protein sequence ID" value="QDV23444.1"/>
    <property type="molecule type" value="Genomic_DNA"/>
</dbReference>
<dbReference type="Pfam" id="PF20454">
    <property type="entry name" value="GpA_nuclease"/>
    <property type="match status" value="1"/>
</dbReference>
<feature type="compositionally biased region" description="Low complexity" evidence="1">
    <location>
        <begin position="44"/>
        <end position="53"/>
    </location>
</feature>
<organism evidence="3 4">
    <name type="scientific">Aureliella helgolandensis</name>
    <dbReference type="NCBI Taxonomy" id="2527968"/>
    <lineage>
        <taxon>Bacteria</taxon>
        <taxon>Pseudomonadati</taxon>
        <taxon>Planctomycetota</taxon>
        <taxon>Planctomycetia</taxon>
        <taxon>Pirellulales</taxon>
        <taxon>Pirellulaceae</taxon>
        <taxon>Aureliella</taxon>
    </lineage>
</organism>
<feature type="region of interest" description="Disordered" evidence="1">
    <location>
        <begin position="1"/>
        <end position="84"/>
    </location>
</feature>
<dbReference type="AlphaFoldDB" id="A0A518G4B9"/>